<dbReference type="FunFam" id="3.40.50.720:FF:000203">
    <property type="entry name" value="D-3-phosphoglycerate dehydrogenase (SerA)"/>
    <property type="match status" value="1"/>
</dbReference>
<keyword evidence="9" id="KW-1185">Reference proteome</keyword>
<dbReference type="GO" id="GO:0030267">
    <property type="term" value="F:glyoxylate reductase (NADPH) activity"/>
    <property type="evidence" value="ECO:0007669"/>
    <property type="project" value="TreeGrafter"/>
</dbReference>
<dbReference type="InterPro" id="IPR029752">
    <property type="entry name" value="D-isomer_DH_CS1"/>
</dbReference>
<dbReference type="SUPFAM" id="SSF52283">
    <property type="entry name" value="Formate/glycerate dehydrogenase catalytic domain-like"/>
    <property type="match status" value="1"/>
</dbReference>
<organism evidence="8 9">
    <name type="scientific">Thermocatellispora tengchongensis</name>
    <dbReference type="NCBI Taxonomy" id="1073253"/>
    <lineage>
        <taxon>Bacteria</taxon>
        <taxon>Bacillati</taxon>
        <taxon>Actinomycetota</taxon>
        <taxon>Actinomycetes</taxon>
        <taxon>Streptosporangiales</taxon>
        <taxon>Streptosporangiaceae</taxon>
        <taxon>Thermocatellispora</taxon>
    </lineage>
</organism>
<dbReference type="InterPro" id="IPR006139">
    <property type="entry name" value="D-isomer_2_OHA_DH_cat_dom"/>
</dbReference>
<dbReference type="RefSeq" id="WP_221337623.1">
    <property type="nucleotide sequence ID" value="NZ_JACHGN010000032.1"/>
</dbReference>
<dbReference type="GO" id="GO:0004617">
    <property type="term" value="F:phosphoglycerate dehydrogenase activity"/>
    <property type="evidence" value="ECO:0007669"/>
    <property type="project" value="UniProtKB-EC"/>
</dbReference>
<keyword evidence="3" id="KW-0520">NAD</keyword>
<dbReference type="Pfam" id="PF02826">
    <property type="entry name" value="2-Hacid_dh_C"/>
    <property type="match status" value="1"/>
</dbReference>
<dbReference type="PANTHER" id="PTHR10996">
    <property type="entry name" value="2-HYDROXYACID DEHYDROGENASE-RELATED"/>
    <property type="match status" value="1"/>
</dbReference>
<feature type="region of interest" description="Disordered" evidence="5">
    <location>
        <begin position="330"/>
        <end position="355"/>
    </location>
</feature>
<evidence type="ECO:0000313" key="8">
    <source>
        <dbReference type="EMBL" id="MBB5139749.1"/>
    </source>
</evidence>
<evidence type="ECO:0000259" key="6">
    <source>
        <dbReference type="Pfam" id="PF00389"/>
    </source>
</evidence>
<reference evidence="8 9" key="1">
    <citation type="submission" date="2020-08" db="EMBL/GenBank/DDBJ databases">
        <title>Genomic Encyclopedia of Type Strains, Phase IV (KMG-IV): sequencing the most valuable type-strain genomes for metagenomic binning, comparative biology and taxonomic classification.</title>
        <authorList>
            <person name="Goeker M."/>
        </authorList>
    </citation>
    <scope>NUCLEOTIDE SEQUENCE [LARGE SCALE GENOMIC DNA]</scope>
    <source>
        <strain evidence="8 9">DSM 45615</strain>
    </source>
</reference>
<comment type="caution">
    <text evidence="8">The sequence shown here is derived from an EMBL/GenBank/DDBJ whole genome shotgun (WGS) entry which is preliminary data.</text>
</comment>
<dbReference type="PROSITE" id="PS00671">
    <property type="entry name" value="D_2_HYDROXYACID_DH_3"/>
    <property type="match status" value="1"/>
</dbReference>
<dbReference type="Proteomes" id="UP000578449">
    <property type="component" value="Unassembled WGS sequence"/>
</dbReference>
<keyword evidence="2 4" id="KW-0560">Oxidoreductase</keyword>
<dbReference type="CDD" id="cd12171">
    <property type="entry name" value="2-Hacid_dh_10"/>
    <property type="match status" value="1"/>
</dbReference>
<dbReference type="InterPro" id="IPR036291">
    <property type="entry name" value="NAD(P)-bd_dom_sf"/>
</dbReference>
<dbReference type="SUPFAM" id="SSF51735">
    <property type="entry name" value="NAD(P)-binding Rossmann-fold domains"/>
    <property type="match status" value="1"/>
</dbReference>
<dbReference type="GO" id="GO:0051287">
    <property type="term" value="F:NAD binding"/>
    <property type="evidence" value="ECO:0007669"/>
    <property type="project" value="InterPro"/>
</dbReference>
<evidence type="ECO:0000256" key="3">
    <source>
        <dbReference type="ARBA" id="ARBA00023027"/>
    </source>
</evidence>
<sequence>MSGDVLKVLAAGDHFVRPGAVAEAIRAELGGRASVRELTGPWPIEPFGPVAEVHEASGDEDELIAALDGAEVAVTQMAPFTERVLAAAPALRLVVVTRGGPVNVNLAAAEARGVEVRSTPGRNAPAAAELAVALTLGALRRLAQVDATMRAGEWRSDLYAYDACGGELSGAEVGVVGFGAIGRRVAAVFEALGARVLVHDPFAAPPPSMEQVKLPDLLARSRVVSLHARLTPETRHMIGASELALMPRDAVLVNTARGALVDTEALTEALTSGRLAGAALDVYDPEPLPADHPLRALPNVLLTPHLAGATRQTADRAVAMAAREVAAYYAATRQGRDEGRDESRDQGRDREGRTA</sequence>
<evidence type="ECO:0000313" key="9">
    <source>
        <dbReference type="Proteomes" id="UP000578449"/>
    </source>
</evidence>
<dbReference type="AlphaFoldDB" id="A0A840PLC2"/>
<dbReference type="InterPro" id="IPR050223">
    <property type="entry name" value="D-isomer_2-hydroxyacid_DH"/>
</dbReference>
<evidence type="ECO:0000256" key="2">
    <source>
        <dbReference type="ARBA" id="ARBA00023002"/>
    </source>
</evidence>
<dbReference type="InterPro" id="IPR006140">
    <property type="entry name" value="D-isomer_DH_NAD-bd"/>
</dbReference>
<feature type="compositionally biased region" description="Basic and acidic residues" evidence="5">
    <location>
        <begin position="334"/>
        <end position="355"/>
    </location>
</feature>
<dbReference type="GO" id="GO:0005829">
    <property type="term" value="C:cytosol"/>
    <property type="evidence" value="ECO:0007669"/>
    <property type="project" value="TreeGrafter"/>
</dbReference>
<dbReference type="EC" id="1.1.1.95" evidence="8"/>
<dbReference type="Gene3D" id="3.40.50.720">
    <property type="entry name" value="NAD(P)-binding Rossmann-like Domain"/>
    <property type="match status" value="2"/>
</dbReference>
<comment type="similarity">
    <text evidence="1 4">Belongs to the D-isomer specific 2-hydroxyacid dehydrogenase family.</text>
</comment>
<dbReference type="Pfam" id="PF00389">
    <property type="entry name" value="2-Hacid_dh"/>
    <property type="match status" value="1"/>
</dbReference>
<dbReference type="PANTHER" id="PTHR10996:SF178">
    <property type="entry name" value="2-HYDROXYACID DEHYDROGENASE YGL185C-RELATED"/>
    <property type="match status" value="1"/>
</dbReference>
<dbReference type="GO" id="GO:0016618">
    <property type="term" value="F:hydroxypyruvate reductase [NAD(P)H] activity"/>
    <property type="evidence" value="ECO:0007669"/>
    <property type="project" value="TreeGrafter"/>
</dbReference>
<gene>
    <name evidence="8" type="ORF">HNP84_009513</name>
</gene>
<feature type="domain" description="D-isomer specific 2-hydroxyacid dehydrogenase NAD-binding" evidence="7">
    <location>
        <begin position="132"/>
        <end position="307"/>
    </location>
</feature>
<dbReference type="InterPro" id="IPR029753">
    <property type="entry name" value="D-isomer_DH_CS"/>
</dbReference>
<evidence type="ECO:0000256" key="1">
    <source>
        <dbReference type="ARBA" id="ARBA00005854"/>
    </source>
</evidence>
<proteinExistence type="inferred from homology"/>
<evidence type="ECO:0000256" key="5">
    <source>
        <dbReference type="SAM" id="MobiDB-lite"/>
    </source>
</evidence>
<feature type="domain" description="D-isomer specific 2-hydroxyacid dehydrogenase catalytic" evidence="6">
    <location>
        <begin position="52"/>
        <end position="330"/>
    </location>
</feature>
<dbReference type="PROSITE" id="PS00065">
    <property type="entry name" value="D_2_HYDROXYACID_DH_1"/>
    <property type="match status" value="1"/>
</dbReference>
<accession>A0A840PLC2</accession>
<protein>
    <submittedName>
        <fullName evidence="8">D-3-phosphoglycerate dehydrogenase</fullName>
        <ecNumber evidence="8">1.1.1.95</ecNumber>
    </submittedName>
</protein>
<evidence type="ECO:0000256" key="4">
    <source>
        <dbReference type="RuleBase" id="RU003719"/>
    </source>
</evidence>
<name>A0A840PLC2_9ACTN</name>
<evidence type="ECO:0000259" key="7">
    <source>
        <dbReference type="Pfam" id="PF02826"/>
    </source>
</evidence>
<dbReference type="EMBL" id="JACHGN010000032">
    <property type="protein sequence ID" value="MBB5139749.1"/>
    <property type="molecule type" value="Genomic_DNA"/>
</dbReference>